<feature type="compositionally biased region" description="Basic residues" evidence="1">
    <location>
        <begin position="69"/>
        <end position="93"/>
    </location>
</feature>
<feature type="region of interest" description="Disordered" evidence="1">
    <location>
        <begin position="1"/>
        <end position="100"/>
    </location>
</feature>
<feature type="region of interest" description="Disordered" evidence="1">
    <location>
        <begin position="155"/>
        <end position="181"/>
    </location>
</feature>
<gene>
    <name evidence="2" type="ORF">AVDCRST_MAG73-3556</name>
</gene>
<reference evidence="2" key="1">
    <citation type="submission" date="2020-02" db="EMBL/GenBank/DDBJ databases">
        <authorList>
            <person name="Meier V. D."/>
        </authorList>
    </citation>
    <scope>NUCLEOTIDE SEQUENCE</scope>
    <source>
        <strain evidence="2">AVDCRST_MAG73</strain>
    </source>
</reference>
<evidence type="ECO:0000256" key="1">
    <source>
        <dbReference type="SAM" id="MobiDB-lite"/>
    </source>
</evidence>
<dbReference type="EMBL" id="CADCWE010000236">
    <property type="protein sequence ID" value="CAA9559886.1"/>
    <property type="molecule type" value="Genomic_DNA"/>
</dbReference>
<organism evidence="2">
    <name type="scientific">uncultured Thermomicrobiales bacterium</name>
    <dbReference type="NCBI Taxonomy" id="1645740"/>
    <lineage>
        <taxon>Bacteria</taxon>
        <taxon>Pseudomonadati</taxon>
        <taxon>Thermomicrobiota</taxon>
        <taxon>Thermomicrobia</taxon>
        <taxon>Thermomicrobiales</taxon>
        <taxon>environmental samples</taxon>
    </lineage>
</organism>
<evidence type="ECO:0000313" key="2">
    <source>
        <dbReference type="EMBL" id="CAA9559886.1"/>
    </source>
</evidence>
<proteinExistence type="predicted"/>
<feature type="non-terminal residue" evidence="2">
    <location>
        <position position="457"/>
    </location>
</feature>
<feature type="compositionally biased region" description="Basic residues" evidence="1">
    <location>
        <begin position="23"/>
        <end position="40"/>
    </location>
</feature>
<protein>
    <submittedName>
        <fullName evidence="2">Uncharacterized protein</fullName>
    </submittedName>
</protein>
<feature type="compositionally biased region" description="Low complexity" evidence="1">
    <location>
        <begin position="159"/>
        <end position="168"/>
    </location>
</feature>
<dbReference type="AlphaFoldDB" id="A0A6J4UVQ0"/>
<name>A0A6J4UVQ0_9BACT</name>
<accession>A0A6J4UVQ0</accession>
<feature type="non-terminal residue" evidence="2">
    <location>
        <position position="1"/>
    </location>
</feature>
<sequence>GLRIPRAGPRRLSLQRRHDPHPTRPGRLRRCPRRSARRNHDRRDDHLPAAGRRGPLDRGPTRRQPGPPFRHRPRRLGALRRRSGPPHGPRPHPGRAAPPVGRLLVQEHRRARLRRLRDRQGRLLAALSLADGVRERCHRRRAGDRRLRRFQPRLRRRPGAALPAGRAGLRPRRGQKGPVGDSLVPDGVLLLSRLHRVAVPDAGGRCPPRGAARPLVGGRSGWIAGGVDPLPGRAALASVRGALSAAIQVPAPALVPPRLRRGPARARSRHFRVAFRTGRQRSTVSARLSRVYRCPGAMESVLGDAVADTPRRGFGQRPGGCAGCPGQRRLGLDRGVRPRPVLGIADQRAVPYPGGRQRHLGARLHDPISWPGGGRLAIAAALPNRLSLAGTPDSPFRPFVGPRLDEHAALRLDLVPAVRGDFPVGPGAARGCAAGDCLGGAAGGADVAVRALVLGVL</sequence>